<dbReference type="InterPro" id="IPR001680">
    <property type="entry name" value="WD40_rpt"/>
</dbReference>
<sequence length="1228" mass="139140">MERRNDGKRKASADLENLSVREGKRSKDENNQEDGWVPENSKPLVVRVRGIPTTEPEYARKIVQSIVSEHKREERGDKEPAINIVPSCTDDDTSVALVEFQTLPSFLSQLKTSPQEQQVQVEVGAVYYYLTFDLHFFGFTQLYPTTDPVADVVLVTGLAGHAYGSWTAKSYPWQMWPRHYLCDDLPNCRTMTYGYDTRLLTVNSATKLDYTRSFLDELETVRRNAKQRPVFFIAHSFGGILLANALAKVKLSSPPTLLLATYGILFFAVPHRNMNLDDVKAVPGISRERQQLLVQITDPLHWYDQLDNFTTIMGDKQVSDCVIASFYETLQTRSLTQASNGQIARVGSHFTALPSQNATLGLSNERLHPVNADHSGIVKFPDRHGTYLKVKGYLLSLKQEAIEVIRLRFTKQAHASEPDISPTTKQCLQDLYVVNPEDVKLRIESTKDKLIHECYAWVLQDKQLHDWKHDNQCRLLWIKGDAGKGKTMLMIALIEELAKSALSTYFFCQNTDSELNNAVSVLRGLIWMLVKRHQNLANHMLKKYDVSGKAMFEGNNVLYTLFSILKNLLRDERIPQVYVMIDALDECDTHRDQLLQFIQENSSDPCSRAKWLVSSRPEVNIRSRFEPQDERRMLDLELNFTHVSKSVDIFIAHKIDDLGKAKSYPYALSTEAKSQLSNRSQSTFLWVSLVCKELEDVESYDVIDVLNEMPPGLTPLYQRMMNQVKALQRKDLEYCRQVLAAITLSFRPLHALELRGISGLPEKFLVEFQQIEKVVRKCGQFLTIRDGIVYFIHQSAKDFLSQKETTFIFPDGSARMHYEVLSRSISTMSQTLKRDIYNLHVPGITVKEARACPPYPDPLIPIQYACSYWVDHLANCNIDDSTNGGYLSNQGLVHEFLRKHLLHWVEALSLIREANRGIPALQGLWKIIRSRSTNLERQMSPSLSNFVYDALRVFRRCYLVVEEAPLQIYSAGLLFAPLNSVVRRHFNSEIPDWIHIFPQTQDWSPCHQTLEGHTGTVTSVAFSPDGQQLVSASHNKTIRVWDATTGASLQILQGHTGPVTSVAFSPDGQQLVSASDDETTLEGHTGMVNSVAFSPDGQQLVSASDDETVRVWDATTGVALQTLEIYTAYTSSVAFSHDGQNIITEFDVVSLNQPRFNSSEYSTHVGYHISSGKWVSWNGNNVLWLPPEYRPGKIAVKGNLLVVGTGSGRVYFLNFSPGFSSMYTDRQF</sequence>
<proteinExistence type="predicted"/>
<dbReference type="Gene3D" id="3.40.50.1820">
    <property type="entry name" value="alpha/beta hydrolase"/>
    <property type="match status" value="1"/>
</dbReference>
<dbReference type="PROSITE" id="PS50837">
    <property type="entry name" value="NACHT"/>
    <property type="match status" value="1"/>
</dbReference>
<keyword evidence="7" id="KW-1185">Reference proteome</keyword>
<evidence type="ECO:0000256" key="2">
    <source>
        <dbReference type="ARBA" id="ARBA00022737"/>
    </source>
</evidence>
<feature type="region of interest" description="Disordered" evidence="4">
    <location>
        <begin position="1"/>
        <end position="39"/>
    </location>
</feature>
<dbReference type="OrthoDB" id="674604at2759"/>
<dbReference type="InterPro" id="IPR027417">
    <property type="entry name" value="P-loop_NTPase"/>
</dbReference>
<keyword evidence="2" id="KW-0677">Repeat</keyword>
<dbReference type="SMART" id="SM00320">
    <property type="entry name" value="WD40"/>
    <property type="match status" value="4"/>
</dbReference>
<feature type="domain" description="NACHT" evidence="5">
    <location>
        <begin position="474"/>
        <end position="617"/>
    </location>
</feature>
<dbReference type="Pfam" id="PF00400">
    <property type="entry name" value="WD40"/>
    <property type="match status" value="2"/>
</dbReference>
<evidence type="ECO:0000256" key="3">
    <source>
        <dbReference type="PROSITE-ProRule" id="PRU00221"/>
    </source>
</evidence>
<accession>A0A3D8QV85</accession>
<feature type="repeat" description="WD" evidence="3">
    <location>
        <begin position="1052"/>
        <end position="1079"/>
    </location>
</feature>
<dbReference type="PROSITE" id="PS50294">
    <property type="entry name" value="WD_REPEATS_REGION"/>
    <property type="match status" value="3"/>
</dbReference>
<dbReference type="EMBL" id="PDLN01000015">
    <property type="protein sequence ID" value="RDW65601.1"/>
    <property type="molecule type" value="Genomic_DNA"/>
</dbReference>
<gene>
    <name evidence="6" type="ORF">BP5796_10293</name>
</gene>
<organism evidence="6 7">
    <name type="scientific">Coleophoma crateriformis</name>
    <dbReference type="NCBI Taxonomy" id="565419"/>
    <lineage>
        <taxon>Eukaryota</taxon>
        <taxon>Fungi</taxon>
        <taxon>Dikarya</taxon>
        <taxon>Ascomycota</taxon>
        <taxon>Pezizomycotina</taxon>
        <taxon>Leotiomycetes</taxon>
        <taxon>Helotiales</taxon>
        <taxon>Dermateaceae</taxon>
        <taxon>Coleophoma</taxon>
    </lineage>
</organism>
<dbReference type="InterPro" id="IPR056884">
    <property type="entry name" value="NPHP3-like_N"/>
</dbReference>
<feature type="compositionally biased region" description="Basic and acidic residues" evidence="4">
    <location>
        <begin position="1"/>
        <end position="30"/>
    </location>
</feature>
<dbReference type="Proteomes" id="UP000256328">
    <property type="component" value="Unassembled WGS sequence"/>
</dbReference>
<dbReference type="Gene3D" id="2.130.10.10">
    <property type="entry name" value="YVTN repeat-like/Quinoprotein amine dehydrogenase"/>
    <property type="match status" value="2"/>
</dbReference>
<dbReference type="InterPro" id="IPR019775">
    <property type="entry name" value="WD40_repeat_CS"/>
</dbReference>
<name>A0A3D8QV85_9HELO</name>
<evidence type="ECO:0000313" key="7">
    <source>
        <dbReference type="Proteomes" id="UP000256328"/>
    </source>
</evidence>
<feature type="repeat" description="WD" evidence="3">
    <location>
        <begin position="1081"/>
        <end position="1122"/>
    </location>
</feature>
<dbReference type="InterPro" id="IPR029058">
    <property type="entry name" value="AB_hydrolase_fold"/>
</dbReference>
<dbReference type="InterPro" id="IPR036322">
    <property type="entry name" value="WD40_repeat_dom_sf"/>
</dbReference>
<dbReference type="PROSITE" id="PS00678">
    <property type="entry name" value="WD_REPEATS_1"/>
    <property type="match status" value="2"/>
</dbReference>
<comment type="caution">
    <text evidence="6">The sequence shown here is derived from an EMBL/GenBank/DDBJ whole genome shotgun (WGS) entry which is preliminary data.</text>
</comment>
<dbReference type="SUPFAM" id="SSF53474">
    <property type="entry name" value="alpha/beta-Hydrolases"/>
    <property type="match status" value="1"/>
</dbReference>
<evidence type="ECO:0000256" key="1">
    <source>
        <dbReference type="ARBA" id="ARBA00022574"/>
    </source>
</evidence>
<dbReference type="InterPro" id="IPR007111">
    <property type="entry name" value="NACHT_NTPase"/>
</dbReference>
<dbReference type="PANTHER" id="PTHR10039">
    <property type="entry name" value="AMELOGENIN"/>
    <property type="match status" value="1"/>
</dbReference>
<dbReference type="AlphaFoldDB" id="A0A3D8QV85"/>
<dbReference type="Pfam" id="PF24883">
    <property type="entry name" value="NPHP3_N"/>
    <property type="match status" value="1"/>
</dbReference>
<dbReference type="PROSITE" id="PS50082">
    <property type="entry name" value="WD_REPEATS_2"/>
    <property type="match status" value="3"/>
</dbReference>
<protein>
    <recommendedName>
        <fullName evidence="5">NACHT domain-containing protein</fullName>
    </recommendedName>
</protein>
<dbReference type="PANTHER" id="PTHR10039:SF14">
    <property type="entry name" value="NACHT DOMAIN-CONTAINING PROTEIN"/>
    <property type="match status" value="1"/>
</dbReference>
<reference evidence="6 7" key="1">
    <citation type="journal article" date="2018" name="IMA Fungus">
        <title>IMA Genome-F 9: Draft genome sequence of Annulohypoxylon stygium, Aspergillus mulundensis, Berkeleyomyces basicola (syn. Thielaviopsis basicola), Ceratocystis smalleyi, two Cercospora beticola strains, Coleophoma cylindrospora, Fusarium fracticaudum, Phialophora cf. hyalina, and Morchella septimelata.</title>
        <authorList>
            <person name="Wingfield B.D."/>
            <person name="Bills G.F."/>
            <person name="Dong Y."/>
            <person name="Huang W."/>
            <person name="Nel W.J."/>
            <person name="Swalarsk-Parry B.S."/>
            <person name="Vaghefi N."/>
            <person name="Wilken P.M."/>
            <person name="An Z."/>
            <person name="de Beer Z.W."/>
            <person name="De Vos L."/>
            <person name="Chen L."/>
            <person name="Duong T.A."/>
            <person name="Gao Y."/>
            <person name="Hammerbacher A."/>
            <person name="Kikkert J.R."/>
            <person name="Li Y."/>
            <person name="Li H."/>
            <person name="Li K."/>
            <person name="Li Q."/>
            <person name="Liu X."/>
            <person name="Ma X."/>
            <person name="Naidoo K."/>
            <person name="Pethybridge S.J."/>
            <person name="Sun J."/>
            <person name="Steenkamp E.T."/>
            <person name="van der Nest M.A."/>
            <person name="van Wyk S."/>
            <person name="Wingfield M.J."/>
            <person name="Xiong C."/>
            <person name="Yue Q."/>
            <person name="Zhang X."/>
        </authorList>
    </citation>
    <scope>NUCLEOTIDE SEQUENCE [LARGE SCALE GENOMIC DNA]</scope>
    <source>
        <strain evidence="6 7">BP5796</strain>
    </source>
</reference>
<dbReference type="CDD" id="cd00200">
    <property type="entry name" value="WD40"/>
    <property type="match status" value="1"/>
</dbReference>
<evidence type="ECO:0000313" key="6">
    <source>
        <dbReference type="EMBL" id="RDW65601.1"/>
    </source>
</evidence>
<dbReference type="SUPFAM" id="SSF50978">
    <property type="entry name" value="WD40 repeat-like"/>
    <property type="match status" value="1"/>
</dbReference>
<evidence type="ECO:0000259" key="5">
    <source>
        <dbReference type="PROSITE" id="PS50837"/>
    </source>
</evidence>
<keyword evidence="1 3" id="KW-0853">WD repeat</keyword>
<dbReference type="InterPro" id="IPR015943">
    <property type="entry name" value="WD40/YVTN_repeat-like_dom_sf"/>
</dbReference>
<evidence type="ECO:0000256" key="4">
    <source>
        <dbReference type="SAM" id="MobiDB-lite"/>
    </source>
</evidence>
<dbReference type="Gene3D" id="3.40.50.300">
    <property type="entry name" value="P-loop containing nucleotide triphosphate hydrolases"/>
    <property type="match status" value="1"/>
</dbReference>
<feature type="repeat" description="WD" evidence="3">
    <location>
        <begin position="1010"/>
        <end position="1051"/>
    </location>
</feature>
<dbReference type="SUPFAM" id="SSF52540">
    <property type="entry name" value="P-loop containing nucleoside triphosphate hydrolases"/>
    <property type="match status" value="1"/>
</dbReference>